<protein>
    <submittedName>
        <fullName evidence="2">Predicted nucleic acid-binding protein, contains PIN domain</fullName>
    </submittedName>
</protein>
<keyword evidence="3" id="KW-1185">Reference proteome</keyword>
<proteinExistence type="predicted"/>
<evidence type="ECO:0000259" key="1">
    <source>
        <dbReference type="Pfam" id="PF13470"/>
    </source>
</evidence>
<sequence>MVKIFLDTNVVIDLLAKREPFYEDAKSFFLLAQNELAHLFIAESSLGNLFYLTFEVYKIPLASETLEKFFSVCDVIPGGRDSVRKSLNSNFKDKEDGLQYYTALAYKMDFIITRNKKEFIGVSQIPVFTPKEFFAS</sequence>
<dbReference type="AlphaFoldDB" id="A0A1I2QKB4"/>
<name>A0A1I2QKB4_9BACT</name>
<dbReference type="OrthoDB" id="1148871at2"/>
<dbReference type="InterPro" id="IPR029060">
    <property type="entry name" value="PIN-like_dom_sf"/>
</dbReference>
<dbReference type="SUPFAM" id="SSF88723">
    <property type="entry name" value="PIN domain-like"/>
    <property type="match status" value="1"/>
</dbReference>
<gene>
    <name evidence="2" type="ORF">SAMN04487988_102309</name>
</gene>
<dbReference type="Gene3D" id="3.40.50.1010">
    <property type="entry name" value="5'-nuclease"/>
    <property type="match status" value="1"/>
</dbReference>
<evidence type="ECO:0000313" key="3">
    <source>
        <dbReference type="Proteomes" id="UP000199642"/>
    </source>
</evidence>
<dbReference type="Proteomes" id="UP000199642">
    <property type="component" value="Unassembled WGS sequence"/>
</dbReference>
<evidence type="ECO:0000313" key="2">
    <source>
        <dbReference type="EMBL" id="SFG28400.1"/>
    </source>
</evidence>
<dbReference type="Pfam" id="PF13470">
    <property type="entry name" value="PIN_3"/>
    <property type="match status" value="1"/>
</dbReference>
<feature type="domain" description="PIN" evidence="1">
    <location>
        <begin position="3"/>
        <end position="117"/>
    </location>
</feature>
<reference evidence="3" key="1">
    <citation type="submission" date="2016-10" db="EMBL/GenBank/DDBJ databases">
        <authorList>
            <person name="Varghese N."/>
            <person name="Submissions S."/>
        </authorList>
    </citation>
    <scope>NUCLEOTIDE SEQUENCE [LARGE SCALE GENOMIC DNA]</scope>
    <source>
        <strain evidence="3">DSM 19315</strain>
    </source>
</reference>
<dbReference type="STRING" id="435880.SAMN04487988_102309"/>
<dbReference type="InterPro" id="IPR002716">
    <property type="entry name" value="PIN_dom"/>
</dbReference>
<organism evidence="2 3">
    <name type="scientific">Algoriphagus hitonicola</name>
    <dbReference type="NCBI Taxonomy" id="435880"/>
    <lineage>
        <taxon>Bacteria</taxon>
        <taxon>Pseudomonadati</taxon>
        <taxon>Bacteroidota</taxon>
        <taxon>Cytophagia</taxon>
        <taxon>Cytophagales</taxon>
        <taxon>Cyclobacteriaceae</taxon>
        <taxon>Algoriphagus</taxon>
    </lineage>
</organism>
<accession>A0A1I2QKB4</accession>
<dbReference type="RefSeq" id="WP_092789177.1">
    <property type="nucleotide sequence ID" value="NZ_FOPC01000002.1"/>
</dbReference>
<dbReference type="EMBL" id="FOPC01000002">
    <property type="protein sequence ID" value="SFG28400.1"/>
    <property type="molecule type" value="Genomic_DNA"/>
</dbReference>